<dbReference type="SUPFAM" id="SSF47781">
    <property type="entry name" value="RuvA domain 2-like"/>
    <property type="match status" value="1"/>
</dbReference>
<feature type="domain" description="MPN" evidence="9">
    <location>
        <begin position="103"/>
        <end position="225"/>
    </location>
</feature>
<evidence type="ECO:0000256" key="4">
    <source>
        <dbReference type="ARBA" id="ARBA00022801"/>
    </source>
</evidence>
<feature type="compositionally biased region" description="Basic and acidic residues" evidence="8">
    <location>
        <begin position="1"/>
        <end position="18"/>
    </location>
</feature>
<evidence type="ECO:0000256" key="1">
    <source>
        <dbReference type="ARBA" id="ARBA00010243"/>
    </source>
</evidence>
<dbReference type="Gene3D" id="3.40.140.10">
    <property type="entry name" value="Cytidine Deaminase, domain 2"/>
    <property type="match status" value="1"/>
</dbReference>
<proteinExistence type="inferred from homology"/>
<dbReference type="PROSITE" id="PS50249">
    <property type="entry name" value="MPN"/>
    <property type="match status" value="1"/>
</dbReference>
<protein>
    <submittedName>
        <fullName evidence="10">DNA repair protein RadC</fullName>
    </submittedName>
</protein>
<evidence type="ECO:0000256" key="2">
    <source>
        <dbReference type="ARBA" id="ARBA00022670"/>
    </source>
</evidence>
<dbReference type="Proteomes" id="UP001333102">
    <property type="component" value="Chromosome"/>
</dbReference>
<evidence type="ECO:0000256" key="7">
    <source>
        <dbReference type="RuleBase" id="RU003797"/>
    </source>
</evidence>
<keyword evidence="11" id="KW-1185">Reference proteome</keyword>
<dbReference type="CDD" id="cd08071">
    <property type="entry name" value="MPN_DUF2466"/>
    <property type="match status" value="1"/>
</dbReference>
<evidence type="ECO:0000259" key="9">
    <source>
        <dbReference type="PROSITE" id="PS50249"/>
    </source>
</evidence>
<evidence type="ECO:0000256" key="6">
    <source>
        <dbReference type="ARBA" id="ARBA00023049"/>
    </source>
</evidence>
<sequence length="248" mass="26143">MVTMRERPPSMRPRERLASGDAAGLSDAELLAVLLGTGRRGRPAVELAAELLLALGGLSGMAMADPGALMAVPGVGPAKAAQVLAAIELARRMVRVGPERRPALQTPADVYDLMAVEMSRQDREQFAVLLLDARHRLIRVCPVAVGHLTQVPAHPREVFKAAVRHSAAAVVLVHNHPSGDPTPSPEDVALTQRLAAAGETLGIEVLDHVVIGHGRYESLRAMGVLPLSPAGAGRWGPGPHRVRPEGNG</sequence>
<organism evidence="10 11">
    <name type="scientific">Geochorda subterranea</name>
    <dbReference type="NCBI Taxonomy" id="3109564"/>
    <lineage>
        <taxon>Bacteria</taxon>
        <taxon>Bacillati</taxon>
        <taxon>Bacillota</taxon>
        <taxon>Limnochordia</taxon>
        <taxon>Limnochordales</taxon>
        <taxon>Geochordaceae</taxon>
        <taxon>Geochorda</taxon>
    </lineage>
</organism>
<dbReference type="PANTHER" id="PTHR30471:SF3">
    <property type="entry name" value="UPF0758 PROTEIN YEES-RELATED"/>
    <property type="match status" value="1"/>
</dbReference>
<dbReference type="InterPro" id="IPR025657">
    <property type="entry name" value="RadC_JAB"/>
</dbReference>
<dbReference type="InterPro" id="IPR046778">
    <property type="entry name" value="UPF0758_N"/>
</dbReference>
<evidence type="ECO:0000256" key="3">
    <source>
        <dbReference type="ARBA" id="ARBA00022723"/>
    </source>
</evidence>
<keyword evidence="2" id="KW-0645">Protease</keyword>
<evidence type="ECO:0000313" key="10">
    <source>
        <dbReference type="EMBL" id="WRP13583.1"/>
    </source>
</evidence>
<dbReference type="InterPro" id="IPR020891">
    <property type="entry name" value="UPF0758_CS"/>
</dbReference>
<dbReference type="InterPro" id="IPR001405">
    <property type="entry name" value="UPF0758"/>
</dbReference>
<keyword evidence="3" id="KW-0479">Metal-binding</keyword>
<dbReference type="NCBIfam" id="NF000642">
    <property type="entry name" value="PRK00024.1"/>
    <property type="match status" value="1"/>
</dbReference>
<name>A0ABZ1BM28_9FIRM</name>
<keyword evidence="5" id="KW-0862">Zinc</keyword>
<feature type="region of interest" description="Disordered" evidence="8">
    <location>
        <begin position="1"/>
        <end position="20"/>
    </location>
</feature>
<dbReference type="NCBIfam" id="TIGR00608">
    <property type="entry name" value="radc"/>
    <property type="match status" value="1"/>
</dbReference>
<comment type="similarity">
    <text evidence="1 7">Belongs to the UPF0758 family.</text>
</comment>
<keyword evidence="4" id="KW-0378">Hydrolase</keyword>
<dbReference type="RefSeq" id="WP_324667828.1">
    <property type="nucleotide sequence ID" value="NZ_CP141614.1"/>
</dbReference>
<evidence type="ECO:0000256" key="8">
    <source>
        <dbReference type="SAM" id="MobiDB-lite"/>
    </source>
</evidence>
<keyword evidence="6" id="KW-0482">Metalloprotease</keyword>
<dbReference type="SUPFAM" id="SSF102712">
    <property type="entry name" value="JAB1/MPN domain"/>
    <property type="match status" value="1"/>
</dbReference>
<dbReference type="Pfam" id="PF20582">
    <property type="entry name" value="UPF0758_N"/>
    <property type="match status" value="1"/>
</dbReference>
<gene>
    <name evidence="10" type="primary">radC</name>
    <name evidence="10" type="ORF">VLY81_08975</name>
</gene>
<evidence type="ECO:0000256" key="5">
    <source>
        <dbReference type="ARBA" id="ARBA00022833"/>
    </source>
</evidence>
<evidence type="ECO:0000313" key="11">
    <source>
        <dbReference type="Proteomes" id="UP001333102"/>
    </source>
</evidence>
<dbReference type="EMBL" id="CP141614">
    <property type="protein sequence ID" value="WRP13583.1"/>
    <property type="molecule type" value="Genomic_DNA"/>
</dbReference>
<dbReference type="InterPro" id="IPR010994">
    <property type="entry name" value="RuvA_2-like"/>
</dbReference>
<dbReference type="InterPro" id="IPR037518">
    <property type="entry name" value="MPN"/>
</dbReference>
<dbReference type="PANTHER" id="PTHR30471">
    <property type="entry name" value="DNA REPAIR PROTEIN RADC"/>
    <property type="match status" value="1"/>
</dbReference>
<accession>A0ABZ1BM28</accession>
<dbReference type="Pfam" id="PF04002">
    <property type="entry name" value="RadC"/>
    <property type="match status" value="1"/>
</dbReference>
<dbReference type="PROSITE" id="PS01302">
    <property type="entry name" value="UPF0758"/>
    <property type="match status" value="1"/>
</dbReference>
<reference evidence="11" key="1">
    <citation type="submission" date="2023-12" db="EMBL/GenBank/DDBJ databases">
        <title>Novel isolates from deep terrestrial aquifers shed light on the physiology and ecology of the class Limnochordia.</title>
        <authorList>
            <person name="Karnachuk O.V."/>
            <person name="Lukina A.P."/>
            <person name="Avakyan M.R."/>
            <person name="Kadnikov V."/>
            <person name="Begmatov S."/>
            <person name="Beletsky A.V."/>
            <person name="Mardanov A.V."/>
            <person name="Ravin N.V."/>
        </authorList>
    </citation>
    <scope>NUCLEOTIDE SEQUENCE [LARGE SCALE GENOMIC DNA]</scope>
    <source>
        <strain evidence="11">LN</strain>
    </source>
</reference>